<evidence type="ECO:0000313" key="1">
    <source>
        <dbReference type="EMBL" id="KAA6383451.1"/>
    </source>
</evidence>
<name>A0A5J4VLI6_9EUKA</name>
<evidence type="ECO:0000313" key="2">
    <source>
        <dbReference type="Proteomes" id="UP000324800"/>
    </source>
</evidence>
<organism evidence="1 2">
    <name type="scientific">Streblomastix strix</name>
    <dbReference type="NCBI Taxonomy" id="222440"/>
    <lineage>
        <taxon>Eukaryota</taxon>
        <taxon>Metamonada</taxon>
        <taxon>Preaxostyla</taxon>
        <taxon>Oxymonadida</taxon>
        <taxon>Streblomastigidae</taxon>
        <taxon>Streblomastix</taxon>
    </lineage>
</organism>
<accession>A0A5J4VLI6</accession>
<reference evidence="1 2" key="1">
    <citation type="submission" date="2019-03" db="EMBL/GenBank/DDBJ databases">
        <title>Single cell metagenomics reveals metabolic interactions within the superorganism composed of flagellate Streblomastix strix and complex community of Bacteroidetes bacteria on its surface.</title>
        <authorList>
            <person name="Treitli S.C."/>
            <person name="Kolisko M."/>
            <person name="Husnik F."/>
            <person name="Keeling P."/>
            <person name="Hampl V."/>
        </authorList>
    </citation>
    <scope>NUCLEOTIDE SEQUENCE [LARGE SCALE GENOMIC DNA]</scope>
    <source>
        <strain evidence="1">ST1C</strain>
    </source>
</reference>
<protein>
    <submittedName>
        <fullName evidence="1">Uncharacterized protein</fullName>
    </submittedName>
</protein>
<comment type="caution">
    <text evidence="1">The sequence shown here is derived from an EMBL/GenBank/DDBJ whole genome shotgun (WGS) entry which is preliminary data.</text>
</comment>
<feature type="non-terminal residue" evidence="1">
    <location>
        <position position="1"/>
    </location>
</feature>
<dbReference type="AlphaFoldDB" id="A0A5J4VLI6"/>
<proteinExistence type="predicted"/>
<dbReference type="Proteomes" id="UP000324800">
    <property type="component" value="Unassembled WGS sequence"/>
</dbReference>
<sequence length="128" mass="14181">LNQDEDAILFVLVIGMISGSKPDQQKTIKVNVHQRAGPIKPSTMISVNWKLTENESQKVQDLILGNKNGANTALNSNIVEELKALVGEILPIEEIQTFHLQGIGYITEGINYYDDNYLPLFSDAIELA</sequence>
<gene>
    <name evidence="1" type="ORF">EZS28_021020</name>
</gene>
<dbReference type="EMBL" id="SNRW01006237">
    <property type="protein sequence ID" value="KAA6383451.1"/>
    <property type="molecule type" value="Genomic_DNA"/>
</dbReference>